<reference evidence="1 2" key="1">
    <citation type="submission" date="2018-06" db="EMBL/GenBank/DDBJ databases">
        <title>Genomic Encyclopedia of Archaeal and Bacterial Type Strains, Phase II (KMG-II): from individual species to whole genera.</title>
        <authorList>
            <person name="Goeker M."/>
        </authorList>
    </citation>
    <scope>NUCLEOTIDE SEQUENCE [LARGE SCALE GENOMIC DNA]</scope>
    <source>
        <strain evidence="1 2">DSM 14825</strain>
    </source>
</reference>
<dbReference type="EMBL" id="QLLR01000014">
    <property type="protein sequence ID" value="RAJ29266.1"/>
    <property type="molecule type" value="Genomic_DNA"/>
</dbReference>
<dbReference type="Proteomes" id="UP000249754">
    <property type="component" value="Unassembled WGS sequence"/>
</dbReference>
<sequence length="320" mass="36448">MKANFYEFVAQQVFRALPVNWKHIPVEKLLGKPPYQISHAFNTGINEGKSKLINILVLPLSVTLDKEAENQLIRLRDYILSRKCLLVVISEEENSGLHADTGIFISEDLRVENEYFLWLKCAHDQGGRTTIDGTNFLDLQVMLHELWKGKIAYSGPKEGFQQVNLEIMKDSCWKCKQEMSTVTGVVFPDKQIRNWASANWKYYNCLLPLSGFSDKNTALIQQFVNQLIVADPAITPVSIKYSQTLKDSYLAASCPSCHALRGNHYAGEKRINYLFDLESRFDGSLVYHTIGLNITKDLVQEVLSEYEACEHTCISGWNRS</sequence>
<evidence type="ECO:0000313" key="2">
    <source>
        <dbReference type="Proteomes" id="UP000249754"/>
    </source>
</evidence>
<organism evidence="1 2">
    <name type="scientific">Pedobacter cryoconitis</name>
    <dbReference type="NCBI Taxonomy" id="188932"/>
    <lineage>
        <taxon>Bacteria</taxon>
        <taxon>Pseudomonadati</taxon>
        <taxon>Bacteroidota</taxon>
        <taxon>Sphingobacteriia</taxon>
        <taxon>Sphingobacteriales</taxon>
        <taxon>Sphingobacteriaceae</taxon>
        <taxon>Pedobacter</taxon>
    </lineage>
</organism>
<dbReference type="OrthoDB" id="8910564at2"/>
<accession>A0A327SJB9</accession>
<comment type="caution">
    <text evidence="1">The sequence shown here is derived from an EMBL/GenBank/DDBJ whole genome shotgun (WGS) entry which is preliminary data.</text>
</comment>
<gene>
    <name evidence="1" type="ORF">LY11_02971</name>
</gene>
<name>A0A327SJB9_9SPHI</name>
<protein>
    <submittedName>
        <fullName evidence="1">Uncharacterized protein</fullName>
    </submittedName>
</protein>
<dbReference type="AlphaFoldDB" id="A0A327SJB9"/>
<proteinExistence type="predicted"/>
<evidence type="ECO:0000313" key="1">
    <source>
        <dbReference type="EMBL" id="RAJ29266.1"/>
    </source>
</evidence>
<dbReference type="RefSeq" id="WP_146610852.1">
    <property type="nucleotide sequence ID" value="NZ_QLLR01000014.1"/>
</dbReference>